<organism evidence="3">
    <name type="scientific">Schistosoma haematobium</name>
    <name type="common">Blood fluke</name>
    <dbReference type="NCBI Taxonomy" id="6185"/>
    <lineage>
        <taxon>Eukaryota</taxon>
        <taxon>Metazoa</taxon>
        <taxon>Spiralia</taxon>
        <taxon>Lophotrochozoa</taxon>
        <taxon>Platyhelminthes</taxon>
        <taxon>Trematoda</taxon>
        <taxon>Digenea</taxon>
        <taxon>Strigeidida</taxon>
        <taxon>Schistosomatoidea</taxon>
        <taxon>Schistosomatidae</taxon>
        <taxon>Schistosoma</taxon>
    </lineage>
</organism>
<gene>
    <name evidence="3" type="ORF">MS3_08635</name>
</gene>
<reference evidence="3" key="1">
    <citation type="journal article" date="2012" name="Nat. Genet.">
        <title>Whole-genome sequence of Schistosoma haematobium.</title>
        <authorList>
            <person name="Young N.D."/>
            <person name="Jex A.R."/>
            <person name="Li B."/>
            <person name="Liu S."/>
            <person name="Yang L."/>
            <person name="Xiong Z."/>
            <person name="Li Y."/>
            <person name="Cantacessi C."/>
            <person name="Hall R.S."/>
            <person name="Xu X."/>
            <person name="Chen F."/>
            <person name="Wu X."/>
            <person name="Zerlotini A."/>
            <person name="Oliveira G."/>
            <person name="Hofmann A."/>
            <person name="Zhang G."/>
            <person name="Fang X."/>
            <person name="Kang Y."/>
            <person name="Campbell B.E."/>
            <person name="Loukas A."/>
            <person name="Ranganathan S."/>
            <person name="Rollinson D."/>
            <person name="Rinaldi G."/>
            <person name="Brindley P.J."/>
            <person name="Yang H."/>
            <person name="Wang J."/>
            <person name="Wang J."/>
            <person name="Gasser R.B."/>
        </authorList>
    </citation>
    <scope>NUCLEOTIDE SEQUENCE [LARGE SCALE GENOMIC DNA]</scope>
</reference>
<dbReference type="STRING" id="6185.A0A095A3M1"/>
<dbReference type="Gene3D" id="6.10.250.1050">
    <property type="match status" value="2"/>
</dbReference>
<name>A0A095A3M1_SCHHA</name>
<evidence type="ECO:0000256" key="1">
    <source>
        <dbReference type="ARBA" id="ARBA00005472"/>
    </source>
</evidence>
<dbReference type="PANTHER" id="PTHR12398:SF20">
    <property type="entry name" value="PROTEIN PHOSPHATASE 1 REGULATORY INHIBITOR SUBUNIT 2"/>
    <property type="match status" value="1"/>
</dbReference>
<dbReference type="GO" id="GO:0004864">
    <property type="term" value="F:protein phosphatase inhibitor activity"/>
    <property type="evidence" value="ECO:0007669"/>
    <property type="project" value="InterPro"/>
</dbReference>
<dbReference type="EMBL" id="KL251389">
    <property type="protein sequence ID" value="KGB40174.1"/>
    <property type="molecule type" value="Genomic_DNA"/>
</dbReference>
<comment type="similarity">
    <text evidence="1">Belongs to the protein phosphatase inhibitor 2 family.</text>
</comment>
<feature type="compositionally biased region" description="Basic and acidic residues" evidence="2">
    <location>
        <begin position="1"/>
        <end position="10"/>
    </location>
</feature>
<accession>A0A095A3M1</accession>
<sequence>MSKATEERKVSKSILKKSSDQVPQKSFQWDESNILATYHPADKTYGHMKIEEPKTPYVFDPEDGSAVTSGPLFTAEDLAARLSAASKDPDQQLLYGFNILVLNTKALCRSAISEPSATKVDQEEDEHQRKFREKRKQHYNEFLAVKLAKESLQNDDEEGENIEKEDEVEHNVEQAMINARLNAEISRLSRNTEQPISSILRNQNLPRSHL</sequence>
<feature type="region of interest" description="Disordered" evidence="2">
    <location>
        <begin position="1"/>
        <end position="26"/>
    </location>
</feature>
<evidence type="ECO:0000313" key="3">
    <source>
        <dbReference type="EMBL" id="KGB40174.1"/>
    </source>
</evidence>
<dbReference type="AlphaFoldDB" id="A0A095A3M1"/>
<dbReference type="PANTHER" id="PTHR12398">
    <property type="entry name" value="PROTEIN PHOSPHATASE INHIBITOR"/>
    <property type="match status" value="1"/>
</dbReference>
<proteinExistence type="inferred from homology"/>
<dbReference type="GO" id="GO:0009966">
    <property type="term" value="P:regulation of signal transduction"/>
    <property type="evidence" value="ECO:0007669"/>
    <property type="project" value="InterPro"/>
</dbReference>
<dbReference type="Pfam" id="PF04979">
    <property type="entry name" value="IPP-2"/>
    <property type="match status" value="1"/>
</dbReference>
<evidence type="ECO:0000256" key="2">
    <source>
        <dbReference type="SAM" id="MobiDB-lite"/>
    </source>
</evidence>
<protein>
    <submittedName>
        <fullName evidence="3">Protein phosphatase inhibitor 2</fullName>
    </submittedName>
</protein>
<dbReference type="InterPro" id="IPR007062">
    <property type="entry name" value="PPI-2"/>
</dbReference>